<keyword evidence="4" id="KW-1185">Reference proteome</keyword>
<comment type="caution">
    <text evidence="3">The sequence shown here is derived from an EMBL/GenBank/DDBJ whole genome shotgun (WGS) entry which is preliminary data.</text>
</comment>
<dbReference type="PROSITE" id="PS51257">
    <property type="entry name" value="PROKAR_LIPOPROTEIN"/>
    <property type="match status" value="1"/>
</dbReference>
<feature type="signal peptide" evidence="1">
    <location>
        <begin position="1"/>
        <end position="24"/>
    </location>
</feature>
<sequence>MKWMHITAWLLIAGLIIACKTADAQDKLVEADVCSDLIVVKGANYVYKQDGLLAFSRFSEATLEAPLSEALFNADKARTNSGIRLLFKTNSSKVVLVFKALPGQNRGAEFAVYQNGAHEETFAFKGDKAKEEMVLTIDNRFDEAATLFEVTMPSFANVGLVKMELEEDAALLPVEEPNQPVYLAVGNSITHGVGQGSATFLTYPYLLAKARGWDYYNLAVGGAKISPAIARMTAEMPQADVISILIGYNDLMFNDKTVENFTTSYLSYLKEIRHNQPKANIYCITLTHTRATGNERTGLTPDDFRKALKHLVYQLQSEGDSRLHLIEGDKITSEANLRADVLTDKVHFSIEGAALFAKELEALLMP</sequence>
<dbReference type="PANTHER" id="PTHR30383:SF5">
    <property type="entry name" value="SGNH HYDROLASE-TYPE ESTERASE DOMAIN-CONTAINING PROTEIN"/>
    <property type="match status" value="1"/>
</dbReference>
<evidence type="ECO:0000313" key="3">
    <source>
        <dbReference type="EMBL" id="MBR8536378.1"/>
    </source>
</evidence>
<reference evidence="3" key="1">
    <citation type="journal article" date="2018" name="Int. J. Syst. Evol. Microbiol.">
        <title>Carboxylicivirga sediminis sp. nov., isolated from coastal sediment.</title>
        <authorList>
            <person name="Wang F.Q."/>
            <person name="Ren L.H."/>
            <person name="Zou R.J."/>
            <person name="Sun Y.Z."/>
            <person name="Liu X.J."/>
            <person name="Jiang F."/>
            <person name="Liu L.J."/>
        </authorList>
    </citation>
    <scope>NUCLEOTIDE SEQUENCE</scope>
    <source>
        <strain evidence="3">JR1</strain>
    </source>
</reference>
<accession>A0A941F5M8</accession>
<organism evidence="3 4">
    <name type="scientific">Carboxylicivirga sediminis</name>
    <dbReference type="NCBI Taxonomy" id="2006564"/>
    <lineage>
        <taxon>Bacteria</taxon>
        <taxon>Pseudomonadati</taxon>
        <taxon>Bacteroidota</taxon>
        <taxon>Bacteroidia</taxon>
        <taxon>Marinilabiliales</taxon>
        <taxon>Marinilabiliaceae</taxon>
        <taxon>Carboxylicivirga</taxon>
    </lineage>
</organism>
<keyword evidence="3" id="KW-0378">Hydrolase</keyword>
<name>A0A941F5M8_9BACT</name>
<dbReference type="EMBL" id="JAGTAR010000018">
    <property type="protein sequence ID" value="MBR8536378.1"/>
    <property type="molecule type" value="Genomic_DNA"/>
</dbReference>
<gene>
    <name evidence="3" type="ORF">KDU71_12470</name>
</gene>
<dbReference type="InterPro" id="IPR013830">
    <property type="entry name" value="SGNH_hydro"/>
</dbReference>
<reference evidence="3" key="2">
    <citation type="submission" date="2021-04" db="EMBL/GenBank/DDBJ databases">
        <authorList>
            <person name="Zhang T."/>
            <person name="Zhang Y."/>
            <person name="Lu D."/>
            <person name="Zuo D."/>
            <person name="Du Z."/>
        </authorList>
    </citation>
    <scope>NUCLEOTIDE SEQUENCE</scope>
    <source>
        <strain evidence="3">JR1</strain>
    </source>
</reference>
<evidence type="ECO:0000259" key="2">
    <source>
        <dbReference type="Pfam" id="PF13472"/>
    </source>
</evidence>
<dbReference type="SUPFAM" id="SSF52266">
    <property type="entry name" value="SGNH hydrolase"/>
    <property type="match status" value="1"/>
</dbReference>
<evidence type="ECO:0000256" key="1">
    <source>
        <dbReference type="SAM" id="SignalP"/>
    </source>
</evidence>
<dbReference type="GO" id="GO:0004622">
    <property type="term" value="F:phosphatidylcholine lysophospholipase activity"/>
    <property type="evidence" value="ECO:0007669"/>
    <property type="project" value="TreeGrafter"/>
</dbReference>
<dbReference type="PANTHER" id="PTHR30383">
    <property type="entry name" value="THIOESTERASE 1/PROTEASE 1/LYSOPHOSPHOLIPASE L1"/>
    <property type="match status" value="1"/>
</dbReference>
<dbReference type="InterPro" id="IPR051532">
    <property type="entry name" value="Ester_Hydrolysis_Enzymes"/>
</dbReference>
<dbReference type="RefSeq" id="WP_212191409.1">
    <property type="nucleotide sequence ID" value="NZ_JAGTAR010000018.1"/>
</dbReference>
<dbReference type="AlphaFoldDB" id="A0A941F5M8"/>
<feature type="chain" id="PRO_5037772772" evidence="1">
    <location>
        <begin position="25"/>
        <end position="366"/>
    </location>
</feature>
<keyword evidence="1" id="KW-0732">Signal</keyword>
<evidence type="ECO:0000313" key="4">
    <source>
        <dbReference type="Proteomes" id="UP000679220"/>
    </source>
</evidence>
<dbReference type="Pfam" id="PF13472">
    <property type="entry name" value="Lipase_GDSL_2"/>
    <property type="match status" value="1"/>
</dbReference>
<dbReference type="Gene3D" id="2.60.120.260">
    <property type="entry name" value="Galactose-binding domain-like"/>
    <property type="match status" value="1"/>
</dbReference>
<dbReference type="Proteomes" id="UP000679220">
    <property type="component" value="Unassembled WGS sequence"/>
</dbReference>
<dbReference type="InterPro" id="IPR036514">
    <property type="entry name" value="SGNH_hydro_sf"/>
</dbReference>
<proteinExistence type="predicted"/>
<feature type="domain" description="SGNH hydrolase-type esterase" evidence="2">
    <location>
        <begin position="184"/>
        <end position="354"/>
    </location>
</feature>
<protein>
    <submittedName>
        <fullName evidence="3">SGNH/GDSL hydrolase family protein</fullName>
    </submittedName>
</protein>
<dbReference type="Gene3D" id="3.40.50.1110">
    <property type="entry name" value="SGNH hydrolase"/>
    <property type="match status" value="1"/>
</dbReference>
<dbReference type="CDD" id="cd00229">
    <property type="entry name" value="SGNH_hydrolase"/>
    <property type="match status" value="1"/>
</dbReference>